<comment type="catalytic activity">
    <reaction evidence="11 12">
        <text>RNA(n) + a ribonucleoside 5'-triphosphate = RNA(n+1) + diphosphate</text>
        <dbReference type="Rhea" id="RHEA:21248"/>
        <dbReference type="Rhea" id="RHEA-COMP:14527"/>
        <dbReference type="Rhea" id="RHEA-COMP:17342"/>
        <dbReference type="ChEBI" id="CHEBI:33019"/>
        <dbReference type="ChEBI" id="CHEBI:61557"/>
        <dbReference type="ChEBI" id="CHEBI:140395"/>
        <dbReference type="EC" id="2.7.7.6"/>
    </reaction>
</comment>
<dbReference type="InterPro" id="IPR007080">
    <property type="entry name" value="RNA_pol_Rpb1_1"/>
</dbReference>
<evidence type="ECO:0000256" key="2">
    <source>
        <dbReference type="ARBA" id="ARBA00006460"/>
    </source>
</evidence>
<dbReference type="CDD" id="cd02735">
    <property type="entry name" value="RNAP_I_Rpa1_C"/>
    <property type="match status" value="1"/>
</dbReference>
<feature type="domain" description="RNA polymerase N-terminal" evidence="14">
    <location>
        <begin position="424"/>
        <end position="781"/>
    </location>
</feature>
<keyword evidence="8" id="KW-0460">Magnesium</keyword>
<reference evidence="15" key="1">
    <citation type="submission" date="2022-06" db="EMBL/GenBank/DDBJ databases">
        <authorList>
            <consortium name="SYNGENTA / RWTH Aachen University"/>
        </authorList>
    </citation>
    <scope>NUCLEOTIDE SEQUENCE</scope>
</reference>
<dbReference type="Pfam" id="PF04998">
    <property type="entry name" value="RNA_pol_Rpb1_5"/>
    <property type="match status" value="1"/>
</dbReference>
<dbReference type="Pfam" id="PF05000">
    <property type="entry name" value="RNA_pol_Rpb1_4"/>
    <property type="match status" value="1"/>
</dbReference>
<keyword evidence="3 12" id="KW-0240">DNA-directed RNA polymerase</keyword>
<comment type="function">
    <text evidence="12">DNA-dependent RNA polymerase catalyzes the transcription of DNA into RNA using the four ribonucleoside triphosphates as substrates.</text>
</comment>
<dbReference type="Pfam" id="PF00623">
    <property type="entry name" value="RNA_pol_Rpb1_2"/>
    <property type="match status" value="1"/>
</dbReference>
<sequence>MDPAHPFLSTISSASFSPLLSSDIRSISVLQVTNTTLLDNNREPTVGGLYDPRLGPISWRDVCKTCRLLNSSCPGHFGHIELNVPVFHPFFMRYAYQLLRSTCFYCHHFLCSEFIIVKHIAKLRLLEHGLIEKADMIDDLPTAQKIEVTKRAADDLENDERKNEDSGKSNLEEVRDKQSSDLVFYKKSISNFVKESLRKMRVGQNTSSEENPKVGMCFQRKQKLISDLLKLLPKKVCGRCGAFSARMRKDGHTKVMEYSLVDKQSRVHKVMGKKRADVQELEALLDREKNENSKKSNPNKRIKGPISHPSTKDPALSNGNLVDHYDSDRSQAFEKDESVGSAKSESEDERSDGNNSFDGNHSKVKKSKSNKRSKQVENMMLPQEARAHLRLLFKNEREICDLLFAPHCPFGLKPGSRRAQATADMFFLEVVPVPPARFRPASIMGDQTLECPQNILLTNILTQTIRISGLNKELIALNIKPDSNNPLQKEELEAIQNNRARVYRQILEGCIGMQVAVNSLMDSTKNPTTVTLGKLPPQGIKQILEKKEGLFRMHMMGKRVNYAARSVISPDVNIETNEIGVPPIFAKKLTFPEFVTAQNFVKMHQLVCNGPHKHPGAVFVQDEDGTMISLDRMDEDSRQALANTLLNTSSESDRASRNPRPDIGLPMTRKSMVGKRVHRHLDDGDILILNRQPTLHKPSMMCHRARILKGEKTIRMHYANCNSYNADFDGDEMNIHFPQNLVAQSEARMIANNDNQYLVPTSGNPLRGLIQDHVVAGVWMTNKDTFFNREDYHQIIYAALCPESNFSEGRRISTVPPAIWKPRHLWTGKQLISTILKNITPANCGGLTLFSTSKVPAKFWGIHSSEESVQFYDGEMVSGVIDKSQIGASPYGLVHSVYDLYGPEISGKLLGILSRLFTKFLQHRAFTCRMDDLHLTEVGDQIRSRLLSETSERGISATLSTIGMTLPEARDPQRMVDIENRLQEVLRDDLKMAALDNAYSGETSSLQTIINNQCLPFGLFKPFPWNHMQMMTGSGAKGTPVNASQISCLLGQQSLEGRRVPVMVSGKTLPSFRPFETEPRAGGFVAQRFLTGIRPQEYYFHCMAGREGLIDTAVKTSRSGYLQRCLIKHLEGVRVHYDHTVRNSDASVLQFHYGDDSLDVTKQKHLHQFEFSLLNRESLVQRLNPVRILEKTEQEDAITYNSSMIHSLTTGVEPLPLPTMSLYSPSQHFGSISEKYTMEIEAYERKNPSKILKAKKSKRKRWPKYINPDNLISPEIFRSLMNVRFISGLVEPGEAVGLLASQGVGEPSTQMTLNTFHFAGHGAANVTLGIPRLREIVMTAATKIKTPTMKFPLEKSITDAQFSQFTKRIARLTLSQVVDEVIVEERLTKKRNGRERFKTYSVRLQLYPSKEYCSEYCITAEAVFKSITQTFMISLERRIMRELSSRNRELRNQFADIGKTKTINRRSGAGANREDKGGVEDIEDEAEIPARRDDDSDFEDGDADDQKRARQKEEVDYDKEEGSDEDDAHIDDERLRKLTGVLEAEAEDDEDKVSVDEFSKRDENDMDTAKEANLYSLRQLEEEAEGLTRYIQSVKIDKDSANYCEFMMEFPSSSPKLLLVGLIEQCCRTAVIQEIPGIARVLPAQADQPHENPGKHAMTEGANLRAAWSFGKNIIELNKLYSNDINAMLVTYGVEAARSSIIKEMSGVFGVYGIGVDHRHLTVIADYMTSEGGFKPFSRFGISSNVSPFLKASFETTVGFLTDASIFGDFDDLKSPSASIILGQAPRSGTNCFDLLIDTKC</sequence>
<dbReference type="FunFam" id="1.10.274.100:FF:000006">
    <property type="entry name" value="DNA-directed RNA polymerase subunit"/>
    <property type="match status" value="1"/>
</dbReference>
<evidence type="ECO:0000256" key="11">
    <source>
        <dbReference type="ARBA" id="ARBA00048552"/>
    </source>
</evidence>
<dbReference type="GO" id="GO:0005736">
    <property type="term" value="C:RNA polymerase I complex"/>
    <property type="evidence" value="ECO:0007669"/>
    <property type="project" value="UniProtKB-ARBA"/>
</dbReference>
<dbReference type="SMART" id="SM00663">
    <property type="entry name" value="RPOLA_N"/>
    <property type="match status" value="1"/>
</dbReference>
<dbReference type="Gene3D" id="1.10.274.100">
    <property type="entry name" value="RNA polymerase Rpb1, domain 3"/>
    <property type="match status" value="1"/>
</dbReference>
<dbReference type="InterPro" id="IPR042102">
    <property type="entry name" value="RNA_pol_Rpb1_3_sf"/>
</dbReference>
<dbReference type="EC" id="2.7.7.6" evidence="12"/>
<dbReference type="GO" id="GO:0003677">
    <property type="term" value="F:DNA binding"/>
    <property type="evidence" value="ECO:0007669"/>
    <property type="project" value="InterPro"/>
</dbReference>
<dbReference type="Gene3D" id="2.40.40.20">
    <property type="match status" value="1"/>
</dbReference>
<comment type="caution">
    <text evidence="15">The sequence shown here is derived from an EMBL/GenBank/DDBJ whole genome shotgun (WGS) entry which is preliminary data.</text>
</comment>
<dbReference type="InterPro" id="IPR007066">
    <property type="entry name" value="RNA_pol_Rpb1_3"/>
</dbReference>
<dbReference type="CDD" id="cd01435">
    <property type="entry name" value="RNAP_I_RPA1_N"/>
    <property type="match status" value="1"/>
</dbReference>
<evidence type="ECO:0000256" key="4">
    <source>
        <dbReference type="ARBA" id="ARBA00022679"/>
    </source>
</evidence>
<evidence type="ECO:0000256" key="13">
    <source>
        <dbReference type="SAM" id="MobiDB-lite"/>
    </source>
</evidence>
<dbReference type="InterPro" id="IPR015699">
    <property type="entry name" value="DNA-dir_RNA_pol1_lsu_N"/>
</dbReference>
<dbReference type="PANTHER" id="PTHR19376">
    <property type="entry name" value="DNA-DIRECTED RNA POLYMERASE"/>
    <property type="match status" value="1"/>
</dbReference>
<dbReference type="InterPro" id="IPR047107">
    <property type="entry name" value="DNA-dir_RNA_pol1_lsu_C"/>
</dbReference>
<dbReference type="PANTHER" id="PTHR19376:SF11">
    <property type="entry name" value="DNA-DIRECTED RNA POLYMERASE I SUBUNIT RPA1"/>
    <property type="match status" value="1"/>
</dbReference>
<protein>
    <recommendedName>
        <fullName evidence="12">DNA-directed RNA polymerase subunit</fullName>
        <ecNumber evidence="12">2.7.7.6</ecNumber>
    </recommendedName>
</protein>
<keyword evidence="10" id="KW-0539">Nucleus</keyword>
<dbReference type="InterPro" id="IPR038120">
    <property type="entry name" value="Rpb1_funnel_sf"/>
</dbReference>
<dbReference type="InterPro" id="IPR007083">
    <property type="entry name" value="RNA_pol_Rpb1_4"/>
</dbReference>
<evidence type="ECO:0000256" key="3">
    <source>
        <dbReference type="ARBA" id="ARBA00022478"/>
    </source>
</evidence>
<dbReference type="Pfam" id="PF04997">
    <property type="entry name" value="RNA_pol_Rpb1_1"/>
    <property type="match status" value="1"/>
</dbReference>
<dbReference type="Gene3D" id="1.10.150.390">
    <property type="match status" value="1"/>
</dbReference>
<dbReference type="InterPro" id="IPR044893">
    <property type="entry name" value="RNA_pol_Rpb1_clamp_domain"/>
</dbReference>
<feature type="compositionally biased region" description="Basic and acidic residues" evidence="13">
    <location>
        <begin position="285"/>
        <end position="294"/>
    </location>
</feature>
<feature type="region of interest" description="Disordered" evidence="13">
    <location>
        <begin position="285"/>
        <end position="379"/>
    </location>
</feature>
<dbReference type="InterPro" id="IPR007081">
    <property type="entry name" value="RNA_pol_Rpb1_5"/>
</dbReference>
<evidence type="ECO:0000256" key="6">
    <source>
        <dbReference type="ARBA" id="ARBA00022723"/>
    </source>
</evidence>
<keyword evidence="5 12" id="KW-0548">Nucleotidyltransferase</keyword>
<dbReference type="GO" id="GO:0046872">
    <property type="term" value="F:metal ion binding"/>
    <property type="evidence" value="ECO:0007669"/>
    <property type="project" value="UniProtKB-KW"/>
</dbReference>
<feature type="region of interest" description="Disordered" evidence="13">
    <location>
        <begin position="153"/>
        <end position="174"/>
    </location>
</feature>
<dbReference type="Proteomes" id="UP001153365">
    <property type="component" value="Unassembled WGS sequence"/>
</dbReference>
<evidence type="ECO:0000256" key="10">
    <source>
        <dbReference type="ARBA" id="ARBA00023242"/>
    </source>
</evidence>
<proteinExistence type="inferred from homology"/>
<gene>
    <name evidence="15" type="ORF">PPACK8108_LOCUS21979</name>
</gene>
<evidence type="ECO:0000256" key="7">
    <source>
        <dbReference type="ARBA" id="ARBA00022833"/>
    </source>
</evidence>
<feature type="compositionally biased region" description="Basic and acidic residues" evidence="13">
    <location>
        <begin position="1504"/>
        <end position="1514"/>
    </location>
</feature>
<dbReference type="InterPro" id="IPR000722">
    <property type="entry name" value="RNA_pol_asu"/>
</dbReference>
<keyword evidence="16" id="KW-1185">Reference proteome</keyword>
<dbReference type="GO" id="GO:0003899">
    <property type="term" value="F:DNA-directed RNA polymerase activity"/>
    <property type="evidence" value="ECO:0007669"/>
    <property type="project" value="UniProtKB-EC"/>
</dbReference>
<feature type="compositionally biased region" description="Basic residues" evidence="13">
    <location>
        <begin position="362"/>
        <end position="373"/>
    </location>
</feature>
<evidence type="ECO:0000256" key="12">
    <source>
        <dbReference type="RuleBase" id="RU004279"/>
    </source>
</evidence>
<feature type="compositionally biased region" description="Acidic residues" evidence="13">
    <location>
        <begin position="1515"/>
        <end position="1530"/>
    </location>
</feature>
<dbReference type="FunFam" id="2.40.40.20:FF:000019">
    <property type="entry name" value="DNA-directed RNA polymerase II subunit RPB1"/>
    <property type="match status" value="1"/>
</dbReference>
<dbReference type="Gene3D" id="3.30.70.2850">
    <property type="match status" value="1"/>
</dbReference>
<evidence type="ECO:0000256" key="5">
    <source>
        <dbReference type="ARBA" id="ARBA00022695"/>
    </source>
</evidence>
<name>A0AAV0BMN0_PHAPC</name>
<dbReference type="InterPro" id="IPR045867">
    <property type="entry name" value="DNA-dir_RpoC_beta_prime"/>
</dbReference>
<keyword evidence="7" id="KW-0862">Zinc</keyword>
<dbReference type="EMBL" id="CALTRL010005844">
    <property type="protein sequence ID" value="CAH7687228.1"/>
    <property type="molecule type" value="Genomic_DNA"/>
</dbReference>
<dbReference type="InterPro" id="IPR006592">
    <property type="entry name" value="RNA_pol_N"/>
</dbReference>
<keyword evidence="6" id="KW-0479">Metal-binding</keyword>
<keyword evidence="4 12" id="KW-0808">Transferase</keyword>
<dbReference type="Gene3D" id="4.10.860.120">
    <property type="entry name" value="RNA polymerase II, clamp domain"/>
    <property type="match status" value="1"/>
</dbReference>
<dbReference type="SUPFAM" id="SSF64484">
    <property type="entry name" value="beta and beta-prime subunits of DNA dependent RNA-polymerase"/>
    <property type="match status" value="1"/>
</dbReference>
<feature type="region of interest" description="Disordered" evidence="13">
    <location>
        <begin position="1461"/>
        <end position="1533"/>
    </location>
</feature>
<dbReference type="Gene3D" id="6.10.250.2940">
    <property type="match status" value="1"/>
</dbReference>
<evidence type="ECO:0000313" key="16">
    <source>
        <dbReference type="Proteomes" id="UP001153365"/>
    </source>
</evidence>
<keyword evidence="9 12" id="KW-0804">Transcription</keyword>
<dbReference type="Gene3D" id="1.10.132.30">
    <property type="match status" value="1"/>
</dbReference>
<evidence type="ECO:0000256" key="1">
    <source>
        <dbReference type="ARBA" id="ARBA00004123"/>
    </source>
</evidence>
<evidence type="ECO:0000256" key="9">
    <source>
        <dbReference type="ARBA" id="ARBA00023163"/>
    </source>
</evidence>
<comment type="similarity">
    <text evidence="2 12">Belongs to the RNA polymerase beta' chain family.</text>
</comment>
<comment type="subcellular location">
    <subcellularLocation>
        <location evidence="1">Nucleus</location>
    </subcellularLocation>
</comment>
<feature type="compositionally biased region" description="Basic and acidic residues" evidence="13">
    <location>
        <begin position="651"/>
        <end position="660"/>
    </location>
</feature>
<evidence type="ECO:0000313" key="15">
    <source>
        <dbReference type="EMBL" id="CAH7687228.1"/>
    </source>
</evidence>
<dbReference type="Pfam" id="PF04983">
    <property type="entry name" value="RNA_pol_Rpb1_3"/>
    <property type="match status" value="1"/>
</dbReference>
<feature type="region of interest" description="Disordered" evidence="13">
    <location>
        <begin position="645"/>
        <end position="667"/>
    </location>
</feature>
<dbReference type="Gene3D" id="1.10.357.120">
    <property type="match status" value="1"/>
</dbReference>
<accession>A0AAV0BMN0</accession>
<feature type="compositionally biased region" description="Basic and acidic residues" evidence="13">
    <location>
        <begin position="323"/>
        <end position="338"/>
    </location>
</feature>
<evidence type="ECO:0000259" key="14">
    <source>
        <dbReference type="SMART" id="SM00663"/>
    </source>
</evidence>
<dbReference type="Gene3D" id="3.30.1490.180">
    <property type="entry name" value="RNA polymerase ii"/>
    <property type="match status" value="1"/>
</dbReference>
<evidence type="ECO:0000256" key="8">
    <source>
        <dbReference type="ARBA" id="ARBA00022842"/>
    </source>
</evidence>
<dbReference type="GO" id="GO:0006351">
    <property type="term" value="P:DNA-templated transcription"/>
    <property type="evidence" value="ECO:0007669"/>
    <property type="project" value="InterPro"/>
</dbReference>
<organism evidence="15 16">
    <name type="scientific">Phakopsora pachyrhizi</name>
    <name type="common">Asian soybean rust disease fungus</name>
    <dbReference type="NCBI Taxonomy" id="170000"/>
    <lineage>
        <taxon>Eukaryota</taxon>
        <taxon>Fungi</taxon>
        <taxon>Dikarya</taxon>
        <taxon>Basidiomycota</taxon>
        <taxon>Pucciniomycotina</taxon>
        <taxon>Pucciniomycetes</taxon>
        <taxon>Pucciniales</taxon>
        <taxon>Phakopsoraceae</taxon>
        <taxon>Phakopsora</taxon>
    </lineage>
</organism>